<protein>
    <recommendedName>
        <fullName evidence="3">HPt domain-containing protein</fullName>
    </recommendedName>
</protein>
<name>A0AB73FZU5_9BURK</name>
<dbReference type="AlphaFoldDB" id="A0AB73FZU5"/>
<gene>
    <name evidence="4" type="ORF">WJ53_09245</name>
</gene>
<dbReference type="GO" id="GO:0000160">
    <property type="term" value="P:phosphorelay signal transduction system"/>
    <property type="evidence" value="ECO:0007669"/>
    <property type="project" value="UniProtKB-KW"/>
</dbReference>
<sequence>MVLLKPLSLEALDNEIREQVCHLKGASRTAFAAADPAQGTLSETMRSGLAESLEASSRLIHHALASNDMGAVLSQLHRIKGAFAMIHEVEMVQLCEHLKGLGKANDN</sequence>
<dbReference type="InterPro" id="IPR036641">
    <property type="entry name" value="HPT_dom_sf"/>
</dbReference>
<comment type="caution">
    <text evidence="4">The sequence shown here is derived from an EMBL/GenBank/DDBJ whole genome shotgun (WGS) entry which is preliminary data.</text>
</comment>
<reference evidence="4 5" key="1">
    <citation type="submission" date="2015-11" db="EMBL/GenBank/DDBJ databases">
        <title>Expanding the genomic diversity of Burkholderia species for the development of highly accurate diagnostics.</title>
        <authorList>
            <person name="Sahl J."/>
            <person name="Keim P."/>
            <person name="Wagner D."/>
        </authorList>
    </citation>
    <scope>NUCLEOTIDE SEQUENCE [LARGE SCALE GENOMIC DNA]</scope>
    <source>
        <strain evidence="4 5">MSMB2058</strain>
    </source>
</reference>
<dbReference type="InterPro" id="IPR008207">
    <property type="entry name" value="Sig_transdc_His_kin_Hpt_dom"/>
</dbReference>
<evidence type="ECO:0000313" key="4">
    <source>
        <dbReference type="EMBL" id="KVM28631.1"/>
    </source>
</evidence>
<evidence type="ECO:0000256" key="1">
    <source>
        <dbReference type="ARBA" id="ARBA00023012"/>
    </source>
</evidence>
<dbReference type="GO" id="GO:0004672">
    <property type="term" value="F:protein kinase activity"/>
    <property type="evidence" value="ECO:0007669"/>
    <property type="project" value="UniProtKB-ARBA"/>
</dbReference>
<evidence type="ECO:0000313" key="5">
    <source>
        <dbReference type="Proteomes" id="UP000061665"/>
    </source>
</evidence>
<dbReference type="Gene3D" id="1.20.120.160">
    <property type="entry name" value="HPT domain"/>
    <property type="match status" value="1"/>
</dbReference>
<feature type="modified residue" description="Phosphohistidine" evidence="2">
    <location>
        <position position="77"/>
    </location>
</feature>
<evidence type="ECO:0000256" key="2">
    <source>
        <dbReference type="PROSITE-ProRule" id="PRU00110"/>
    </source>
</evidence>
<dbReference type="Proteomes" id="UP000061665">
    <property type="component" value="Unassembled WGS sequence"/>
</dbReference>
<accession>A0AB73FZU5</accession>
<keyword evidence="2" id="KW-0597">Phosphoprotein</keyword>
<dbReference type="PROSITE" id="PS50894">
    <property type="entry name" value="HPT"/>
    <property type="match status" value="1"/>
</dbReference>
<dbReference type="Pfam" id="PF01627">
    <property type="entry name" value="Hpt"/>
    <property type="match status" value="1"/>
</dbReference>
<evidence type="ECO:0000259" key="3">
    <source>
        <dbReference type="PROSITE" id="PS50894"/>
    </source>
</evidence>
<dbReference type="EMBL" id="LOZE01000083">
    <property type="protein sequence ID" value="KVM28631.1"/>
    <property type="molecule type" value="Genomic_DNA"/>
</dbReference>
<keyword evidence="1" id="KW-0902">Two-component regulatory system</keyword>
<dbReference type="SUPFAM" id="SSF47226">
    <property type="entry name" value="Histidine-containing phosphotransfer domain, HPT domain"/>
    <property type="match status" value="1"/>
</dbReference>
<proteinExistence type="predicted"/>
<organism evidence="4 5">
    <name type="scientific">Burkholderia ubonensis</name>
    <dbReference type="NCBI Taxonomy" id="101571"/>
    <lineage>
        <taxon>Bacteria</taxon>
        <taxon>Pseudomonadati</taxon>
        <taxon>Pseudomonadota</taxon>
        <taxon>Betaproteobacteria</taxon>
        <taxon>Burkholderiales</taxon>
        <taxon>Burkholderiaceae</taxon>
        <taxon>Burkholderia</taxon>
        <taxon>Burkholderia cepacia complex</taxon>
    </lineage>
</organism>
<feature type="domain" description="HPt" evidence="3">
    <location>
        <begin position="38"/>
        <end position="107"/>
    </location>
</feature>